<dbReference type="InterPro" id="IPR029052">
    <property type="entry name" value="Metallo-depent_PP-like"/>
</dbReference>
<feature type="domain" description="Capsule synthesis protein CapA" evidence="2">
    <location>
        <begin position="312"/>
        <end position="556"/>
    </location>
</feature>
<proteinExistence type="inferred from homology"/>
<evidence type="ECO:0000313" key="3">
    <source>
        <dbReference type="EMBL" id="VAW31195.1"/>
    </source>
</evidence>
<comment type="similarity">
    <text evidence="1">Belongs to the CapA family.</text>
</comment>
<evidence type="ECO:0000256" key="1">
    <source>
        <dbReference type="ARBA" id="ARBA00005662"/>
    </source>
</evidence>
<evidence type="ECO:0000259" key="2">
    <source>
        <dbReference type="SMART" id="SM00854"/>
    </source>
</evidence>
<dbReference type="InterPro" id="IPR019079">
    <property type="entry name" value="Capsule_synth_CapA"/>
</dbReference>
<dbReference type="SUPFAM" id="SSF56300">
    <property type="entry name" value="Metallo-dependent phosphatases"/>
    <property type="match status" value="1"/>
</dbReference>
<dbReference type="Pfam" id="PF09587">
    <property type="entry name" value="PGA_cap"/>
    <property type="match status" value="1"/>
</dbReference>
<sequence length="615" mass="65249">MNNTYPQIMQITKKDDYTVVCPKLCVAEAEPVEAKAARAIRLCLRQAQASATCIVTKKATIQARQFFTAEGRASVTQRAQRFLEKSHNLCVLCVLFLMMGCGQTAVSTPPIPTLAATASIELVDGAVLPTQPIPTPLLQATNTSLPPTTIPATPTPQQPLLLAVPTDWQTAVANALANTTSLRNWQIVPADAPATAQLVENGGGSLLWQEPIVLAVPFVTEWEAVSQSDAERILADGHALVTVLPWSQLTPELKPLRVDGRFPTDPSYPFQNRLALQTEPGQEAAASTGSAQAVAELLPILQAALAPEAVIHMVSVGDIMLDRRLGETIQRGNLTYPFANVAPLLQMADITVGNMESALGDAGLPADKSYPFRAPSAAAQSLALAGFDLVTLANNHSMDYGPEALLQGIDLLQAQGVASIGAGADFAQAHAPYMTQINGLSLSFLGYVNVPVEGSGFDTAVWTASQNSPGLAWGSPDVIANDVTAVHDQTDVVIVLLHSGYEYVEAPSEAQATAARAAIDAGADLVIGHHAHLLQGVEFYNGGVIVYGLGNFAFDIDGPPETAVLNVWLDKDGVRSLELVPAIVQLGGQPRLAEPWEAAPILQQVYFLTRILNIR</sequence>
<dbReference type="EMBL" id="UOEU01000178">
    <property type="protein sequence ID" value="VAW31195.1"/>
    <property type="molecule type" value="Genomic_DNA"/>
</dbReference>
<dbReference type="PANTHER" id="PTHR33393:SF13">
    <property type="entry name" value="PGA BIOSYNTHESIS PROTEIN CAPA"/>
    <property type="match status" value="1"/>
</dbReference>
<reference evidence="3" key="1">
    <citation type="submission" date="2018-06" db="EMBL/GenBank/DDBJ databases">
        <authorList>
            <person name="Zhirakovskaya E."/>
        </authorList>
    </citation>
    <scope>NUCLEOTIDE SEQUENCE</scope>
</reference>
<gene>
    <name evidence="3" type="ORF">MNBD_CHLOROFLEXI01-4805</name>
</gene>
<protein>
    <recommendedName>
        <fullName evidence="2">Capsule synthesis protein CapA domain-containing protein</fullName>
    </recommendedName>
</protein>
<dbReference type="InterPro" id="IPR052169">
    <property type="entry name" value="CW_Biosynth-Accessory"/>
</dbReference>
<dbReference type="Gene3D" id="3.60.21.10">
    <property type="match status" value="1"/>
</dbReference>
<name>A0A3B0UJI9_9ZZZZ</name>
<dbReference type="CDD" id="cd07381">
    <property type="entry name" value="MPP_CapA"/>
    <property type="match status" value="1"/>
</dbReference>
<dbReference type="PANTHER" id="PTHR33393">
    <property type="entry name" value="POLYGLUTAMINE SYNTHESIS ACCESSORY PROTEIN RV0574C-RELATED"/>
    <property type="match status" value="1"/>
</dbReference>
<dbReference type="AlphaFoldDB" id="A0A3B0UJI9"/>
<accession>A0A3B0UJI9</accession>
<dbReference type="SMART" id="SM00854">
    <property type="entry name" value="PGA_cap"/>
    <property type="match status" value="1"/>
</dbReference>
<organism evidence="3">
    <name type="scientific">hydrothermal vent metagenome</name>
    <dbReference type="NCBI Taxonomy" id="652676"/>
    <lineage>
        <taxon>unclassified sequences</taxon>
        <taxon>metagenomes</taxon>
        <taxon>ecological metagenomes</taxon>
    </lineage>
</organism>